<feature type="compositionally biased region" description="Low complexity" evidence="1">
    <location>
        <begin position="29"/>
        <end position="38"/>
    </location>
</feature>
<name>A0A8J4DET4_9ACTN</name>
<dbReference type="AlphaFoldDB" id="A0A8J4DET4"/>
<accession>A0A8J4DET4</accession>
<evidence type="ECO:0000256" key="1">
    <source>
        <dbReference type="SAM" id="MobiDB-lite"/>
    </source>
</evidence>
<gene>
    <name evidence="2" type="ORF">Pth03_78330</name>
</gene>
<feature type="region of interest" description="Disordered" evidence="1">
    <location>
        <begin position="1"/>
        <end position="38"/>
    </location>
</feature>
<dbReference type="EMBL" id="BOOR01000085">
    <property type="protein sequence ID" value="GII59444.1"/>
    <property type="molecule type" value="Genomic_DNA"/>
</dbReference>
<organism evidence="2 3">
    <name type="scientific">Planotetraspora thailandica</name>
    <dbReference type="NCBI Taxonomy" id="487172"/>
    <lineage>
        <taxon>Bacteria</taxon>
        <taxon>Bacillati</taxon>
        <taxon>Actinomycetota</taxon>
        <taxon>Actinomycetes</taxon>
        <taxon>Streptosporangiales</taxon>
        <taxon>Streptosporangiaceae</taxon>
        <taxon>Planotetraspora</taxon>
    </lineage>
</organism>
<proteinExistence type="predicted"/>
<sequence length="64" mass="6994">MATLPTKPRQISAPPKRARPAQTTKARPKAPAGRPGPAWLYADDPCAHFQPFQRPTCRAMLGVD</sequence>
<reference evidence="2" key="1">
    <citation type="submission" date="2021-01" db="EMBL/GenBank/DDBJ databases">
        <title>Whole genome shotgun sequence of Planotetraspora thailandica NBRC 104271.</title>
        <authorList>
            <person name="Komaki H."/>
            <person name="Tamura T."/>
        </authorList>
    </citation>
    <scope>NUCLEOTIDE SEQUENCE</scope>
    <source>
        <strain evidence="2">NBRC 104271</strain>
    </source>
</reference>
<comment type="caution">
    <text evidence="2">The sequence shown here is derived from an EMBL/GenBank/DDBJ whole genome shotgun (WGS) entry which is preliminary data.</text>
</comment>
<protein>
    <submittedName>
        <fullName evidence="2">Uncharacterized protein</fullName>
    </submittedName>
</protein>
<evidence type="ECO:0000313" key="2">
    <source>
        <dbReference type="EMBL" id="GII59444.1"/>
    </source>
</evidence>
<evidence type="ECO:0000313" key="3">
    <source>
        <dbReference type="Proteomes" id="UP000605992"/>
    </source>
</evidence>
<dbReference type="Proteomes" id="UP000605992">
    <property type="component" value="Unassembled WGS sequence"/>
</dbReference>
<keyword evidence="3" id="KW-1185">Reference proteome</keyword>